<reference evidence="2 3" key="1">
    <citation type="submission" date="2024-01" db="EMBL/GenBank/DDBJ databases">
        <title>A draft genome for the cacao thread blight pathogen Marasmiellus scandens.</title>
        <authorList>
            <person name="Baruah I.K."/>
            <person name="Leung J."/>
            <person name="Bukari Y."/>
            <person name="Amoako-Attah I."/>
            <person name="Meinhardt L.W."/>
            <person name="Bailey B.A."/>
            <person name="Cohen S.P."/>
        </authorList>
    </citation>
    <scope>NUCLEOTIDE SEQUENCE [LARGE SCALE GENOMIC DNA]</scope>
    <source>
        <strain evidence="2 3">GH-19</strain>
    </source>
</reference>
<name>A0ABR1JBV0_9AGAR</name>
<evidence type="ECO:0000313" key="3">
    <source>
        <dbReference type="Proteomes" id="UP001498398"/>
    </source>
</evidence>
<evidence type="ECO:0000313" key="2">
    <source>
        <dbReference type="EMBL" id="KAK7454594.1"/>
    </source>
</evidence>
<proteinExistence type="predicted"/>
<dbReference type="EMBL" id="JBANRG010000024">
    <property type="protein sequence ID" value="KAK7454594.1"/>
    <property type="molecule type" value="Genomic_DNA"/>
</dbReference>
<dbReference type="Proteomes" id="UP001498398">
    <property type="component" value="Unassembled WGS sequence"/>
</dbReference>
<organism evidence="2 3">
    <name type="scientific">Marasmiellus scandens</name>
    <dbReference type="NCBI Taxonomy" id="2682957"/>
    <lineage>
        <taxon>Eukaryota</taxon>
        <taxon>Fungi</taxon>
        <taxon>Dikarya</taxon>
        <taxon>Basidiomycota</taxon>
        <taxon>Agaricomycotina</taxon>
        <taxon>Agaricomycetes</taxon>
        <taxon>Agaricomycetidae</taxon>
        <taxon>Agaricales</taxon>
        <taxon>Marasmiineae</taxon>
        <taxon>Omphalotaceae</taxon>
        <taxon>Marasmiellus</taxon>
    </lineage>
</organism>
<accession>A0ABR1JBV0</accession>
<feature type="region of interest" description="Disordered" evidence="1">
    <location>
        <begin position="1"/>
        <end position="23"/>
    </location>
</feature>
<keyword evidence="3" id="KW-1185">Reference proteome</keyword>
<comment type="caution">
    <text evidence="2">The sequence shown here is derived from an EMBL/GenBank/DDBJ whole genome shotgun (WGS) entry which is preliminary data.</text>
</comment>
<gene>
    <name evidence="2" type="ORF">VKT23_011346</name>
</gene>
<protein>
    <submittedName>
        <fullName evidence="2">Uncharacterized protein</fullName>
    </submittedName>
</protein>
<sequence length="78" mass="8537">MGTLTSTHKYAHLPEGSMSSLSSNVPPELADFADVFDEGLSDQLALHRPYDLKIDLEEGKLPLIRHVYPVSDSELGAL</sequence>
<evidence type="ECO:0000256" key="1">
    <source>
        <dbReference type="SAM" id="MobiDB-lite"/>
    </source>
</evidence>